<dbReference type="GO" id="GO:0008270">
    <property type="term" value="F:zinc ion binding"/>
    <property type="evidence" value="ECO:0007669"/>
    <property type="project" value="InterPro"/>
</dbReference>
<dbReference type="InterPro" id="IPR003903">
    <property type="entry name" value="UIM_dom"/>
</dbReference>
<evidence type="ECO:0000259" key="2">
    <source>
        <dbReference type="PROSITE" id="PS50918"/>
    </source>
</evidence>
<evidence type="ECO:0000313" key="3">
    <source>
        <dbReference type="EMBL" id="CAL4102721.1"/>
    </source>
</evidence>
<feature type="region of interest" description="Disordered" evidence="1">
    <location>
        <begin position="703"/>
        <end position="753"/>
    </location>
</feature>
<feature type="compositionally biased region" description="Low complexity" evidence="1">
    <location>
        <begin position="956"/>
        <end position="969"/>
    </location>
</feature>
<proteinExistence type="predicted"/>
<feature type="region of interest" description="Disordered" evidence="1">
    <location>
        <begin position="609"/>
        <end position="644"/>
    </location>
</feature>
<feature type="region of interest" description="Disordered" evidence="1">
    <location>
        <begin position="196"/>
        <end position="241"/>
    </location>
</feature>
<dbReference type="SMART" id="SM00678">
    <property type="entry name" value="WWE"/>
    <property type="match status" value="1"/>
</dbReference>
<comment type="caution">
    <text evidence="3">The sequence shown here is derived from an EMBL/GenBank/DDBJ whole genome shotgun (WGS) entry which is preliminary data.</text>
</comment>
<feature type="compositionally biased region" description="Basic and acidic residues" evidence="1">
    <location>
        <begin position="354"/>
        <end position="373"/>
    </location>
</feature>
<gene>
    <name evidence="3" type="ORF">MNOR_LOCUS17377</name>
</gene>
<evidence type="ECO:0000313" key="4">
    <source>
        <dbReference type="Proteomes" id="UP001497623"/>
    </source>
</evidence>
<evidence type="ECO:0000256" key="1">
    <source>
        <dbReference type="SAM" id="MobiDB-lite"/>
    </source>
</evidence>
<feature type="region of interest" description="Disordered" evidence="1">
    <location>
        <begin position="662"/>
        <end position="691"/>
    </location>
</feature>
<reference evidence="3 4" key="1">
    <citation type="submission" date="2024-05" db="EMBL/GenBank/DDBJ databases">
        <authorList>
            <person name="Wallberg A."/>
        </authorList>
    </citation>
    <scope>NUCLEOTIDE SEQUENCE [LARGE SCALE GENOMIC DNA]</scope>
</reference>
<dbReference type="AlphaFoldDB" id="A0AAV2QVB3"/>
<organism evidence="3 4">
    <name type="scientific">Meganyctiphanes norvegica</name>
    <name type="common">Northern krill</name>
    <name type="synonym">Thysanopoda norvegica</name>
    <dbReference type="NCBI Taxonomy" id="48144"/>
    <lineage>
        <taxon>Eukaryota</taxon>
        <taxon>Metazoa</taxon>
        <taxon>Ecdysozoa</taxon>
        <taxon>Arthropoda</taxon>
        <taxon>Crustacea</taxon>
        <taxon>Multicrustacea</taxon>
        <taxon>Malacostraca</taxon>
        <taxon>Eumalacostraca</taxon>
        <taxon>Eucarida</taxon>
        <taxon>Euphausiacea</taxon>
        <taxon>Euphausiidae</taxon>
        <taxon>Meganyctiphanes</taxon>
    </lineage>
</organism>
<feature type="region of interest" description="Disordered" evidence="1">
    <location>
        <begin position="350"/>
        <end position="438"/>
    </location>
</feature>
<keyword evidence="4" id="KW-1185">Reference proteome</keyword>
<feature type="compositionally biased region" description="Low complexity" evidence="1">
    <location>
        <begin position="665"/>
        <end position="691"/>
    </location>
</feature>
<dbReference type="InterPro" id="IPR037197">
    <property type="entry name" value="WWE_dom_sf"/>
</dbReference>
<feature type="compositionally biased region" description="Low complexity" evidence="1">
    <location>
        <begin position="23"/>
        <end position="38"/>
    </location>
</feature>
<accession>A0AAV2QVB3</accession>
<dbReference type="PROSITE" id="PS50330">
    <property type="entry name" value="UIM"/>
    <property type="match status" value="1"/>
</dbReference>
<feature type="compositionally biased region" description="Polar residues" evidence="1">
    <location>
        <begin position="423"/>
        <end position="432"/>
    </location>
</feature>
<dbReference type="Proteomes" id="UP001497623">
    <property type="component" value="Unassembled WGS sequence"/>
</dbReference>
<dbReference type="SUPFAM" id="SSF117839">
    <property type="entry name" value="WWE domain"/>
    <property type="match status" value="1"/>
</dbReference>
<dbReference type="InterPro" id="IPR004170">
    <property type="entry name" value="WWE_dom"/>
</dbReference>
<feature type="compositionally biased region" description="Polar residues" evidence="1">
    <location>
        <begin position="389"/>
        <end position="398"/>
    </location>
</feature>
<dbReference type="PROSITE" id="PS50918">
    <property type="entry name" value="WWE"/>
    <property type="match status" value="1"/>
</dbReference>
<feature type="region of interest" description="Disordered" evidence="1">
    <location>
        <begin position="956"/>
        <end position="1021"/>
    </location>
</feature>
<feature type="domain" description="WWE" evidence="2">
    <location>
        <begin position="262"/>
        <end position="339"/>
    </location>
</feature>
<dbReference type="InterPro" id="IPR018123">
    <property type="entry name" value="WWE-dom_subgr"/>
</dbReference>
<name>A0AAV2QVB3_MEGNR</name>
<feature type="region of interest" description="Disordered" evidence="1">
    <location>
        <begin position="21"/>
        <end position="66"/>
    </location>
</feature>
<dbReference type="Gene3D" id="3.30.720.50">
    <property type="match status" value="1"/>
</dbReference>
<sequence>MELSEEDQMLQAIAMSLGENVQVSGGSSVPPGSSLSGSTAVALTPVKPAAPSPPKELDDDPLPKGTLDEFTDNVLEGCLGQLDAQSQMVYKVCELLTTCVTRNGEAWRDKMLTTLVNQMSEQAKQLTQIAGTSLSPENVEKLCSSELATKFAVRLHLVTLLFEEMKSGCARAMEHSNLLDTLTELFTLTHANMAANPRPPSPVIAVPQIPNTKEKEKDKTKDKNSKDKEGGEKETTDGPLTPKWLSPGLLILDLYEKLSIATKRKQAVQKICNNVWKWFDMSTLKWCAYSPGNNKTINDSYWAGDSSVRIINGRRKYAIQFHSMVQVNEESGNRRPIMITINEKVISEHKKKLTKDDPTPSNTDDLKESKSKSGTEVTTESCKKEAATTDVTTESSNAAFDLSGDVEPGVPDEKMECEDGEDNQTTTESSVEGGSLEAADAPSTQLPIVDGLTIVHKDTMIRACVGFMKLGVDPDTLHALMRLCLRITRSWEQACQFASLGGVRTLLSLTESCAFWGFHNLAALLMRHVMEEPQTLRYTMEKVVRSTASNNTMSGAKELHYLLRVLAPAACRDPELFTEITQQTLRIDLNMTLKRNLMSANSEDSILMKSVGGKGGLGSTGSSSTSNTQGSSSSQPSSGVSSEPQQLIHDLLEALTSLNEDDLNSASSTNTAAAGATSTSASTPTEERNAAVGVGAAGARRQLHLSRSSSANDMVVQETEEQSPMESESSKVPGSGDGKSSPGADKAADEAAKKKKPLMSKSMICKLLAEFVRSYAGCAKLVTEHHYVAGTNERITEDCSALAYMLDHLVCSNSSYEKDTAGHVRVLIAALSSCNHAPEAQTILVTEVKGALGRATILTESPEKHGKVQALVGLICTMMEACPAQLNQPPNLCFKQQQLGMNNMIRVMVRKGLVTDMARIPHSLDFSSPNMATTINAALKPLELVSRIVNLPSFVPVSSSKKKNPSTTVEESAAALGTGTTNSEATRAQGDDNTEDAENTEHDISVAGESLEPTSDAHPNE</sequence>
<dbReference type="Pfam" id="PF02825">
    <property type="entry name" value="WWE"/>
    <property type="match status" value="1"/>
</dbReference>
<feature type="compositionally biased region" description="Basic and acidic residues" evidence="1">
    <location>
        <begin position="212"/>
        <end position="236"/>
    </location>
</feature>
<protein>
    <recommendedName>
        <fullName evidence="2">WWE domain-containing protein</fullName>
    </recommendedName>
</protein>
<feature type="non-terminal residue" evidence="3">
    <location>
        <position position="1021"/>
    </location>
</feature>
<feature type="compositionally biased region" description="Low complexity" evidence="1">
    <location>
        <begin position="620"/>
        <end position="642"/>
    </location>
</feature>
<dbReference type="EMBL" id="CAXKWB010011916">
    <property type="protein sequence ID" value="CAL4102721.1"/>
    <property type="molecule type" value="Genomic_DNA"/>
</dbReference>